<protein>
    <submittedName>
        <fullName evidence="2">Positive regulator of sigma(E), RseC/MucC</fullName>
    </submittedName>
</protein>
<dbReference type="PIRSF" id="PIRSF004923">
    <property type="entry name" value="RseC"/>
    <property type="match status" value="1"/>
</dbReference>
<dbReference type="PANTHER" id="PTHR35867:SF1">
    <property type="entry name" value="PROTEIN RSEC"/>
    <property type="match status" value="1"/>
</dbReference>
<dbReference type="STRING" id="1123010.SAMN02745724_01150"/>
<gene>
    <name evidence="2" type="ORF">SAMN02745724_01150</name>
</gene>
<reference evidence="2 3" key="1">
    <citation type="submission" date="2016-10" db="EMBL/GenBank/DDBJ databases">
        <authorList>
            <person name="de Groot N.N."/>
        </authorList>
    </citation>
    <scope>NUCLEOTIDE SEQUENCE [LARGE SCALE GENOMIC DNA]</scope>
    <source>
        <strain evidence="2 3">DSM 6059</strain>
    </source>
</reference>
<proteinExistence type="predicted"/>
<dbReference type="PANTHER" id="PTHR35867">
    <property type="entry name" value="PROTEIN RSEC"/>
    <property type="match status" value="1"/>
</dbReference>
<dbReference type="RefSeq" id="WP_091981399.1">
    <property type="nucleotide sequence ID" value="NZ_FOLO01000006.1"/>
</dbReference>
<dbReference type="Pfam" id="PF04246">
    <property type="entry name" value="RseC_MucC"/>
    <property type="match status" value="1"/>
</dbReference>
<accession>A0A1I1HDG0</accession>
<dbReference type="InterPro" id="IPR026268">
    <property type="entry name" value="RseC"/>
</dbReference>
<evidence type="ECO:0000313" key="3">
    <source>
        <dbReference type="Proteomes" id="UP000198862"/>
    </source>
</evidence>
<dbReference type="AlphaFoldDB" id="A0A1I1HDG0"/>
<keyword evidence="1" id="KW-1133">Transmembrane helix</keyword>
<feature type="transmembrane region" description="Helical" evidence="1">
    <location>
        <begin position="77"/>
        <end position="97"/>
    </location>
</feature>
<sequence length="149" mass="16392">MIEQTLTVTSVEGLRAFLKADEKPSCEGCSGQCGSKIFSKLFGDKSPELAFVFDEELKIGQKVKMALDDSHVLKSSLMIYLLPLISAMILAIFSSLLLSLSEGWQIIFALVGGVIGFLFAKKQLEKVNYDIKLIKIYPNSLPLTQIDGD</sequence>
<dbReference type="OrthoDB" id="6299046at2"/>
<feature type="transmembrane region" description="Helical" evidence="1">
    <location>
        <begin position="103"/>
        <end position="120"/>
    </location>
</feature>
<evidence type="ECO:0000313" key="2">
    <source>
        <dbReference type="EMBL" id="SFC21652.1"/>
    </source>
</evidence>
<name>A0A1I1HDG0_9GAMM</name>
<dbReference type="EMBL" id="FOLO01000006">
    <property type="protein sequence ID" value="SFC21652.1"/>
    <property type="molecule type" value="Genomic_DNA"/>
</dbReference>
<keyword evidence="1" id="KW-0812">Transmembrane</keyword>
<keyword evidence="1" id="KW-0472">Membrane</keyword>
<keyword evidence="3" id="KW-1185">Reference proteome</keyword>
<evidence type="ECO:0000256" key="1">
    <source>
        <dbReference type="SAM" id="Phobius"/>
    </source>
</evidence>
<organism evidence="2 3">
    <name type="scientific">Pseudoalteromonas denitrificans DSM 6059</name>
    <dbReference type="NCBI Taxonomy" id="1123010"/>
    <lineage>
        <taxon>Bacteria</taxon>
        <taxon>Pseudomonadati</taxon>
        <taxon>Pseudomonadota</taxon>
        <taxon>Gammaproteobacteria</taxon>
        <taxon>Alteromonadales</taxon>
        <taxon>Pseudoalteromonadaceae</taxon>
        <taxon>Pseudoalteromonas</taxon>
    </lineage>
</organism>
<dbReference type="Proteomes" id="UP000198862">
    <property type="component" value="Unassembled WGS sequence"/>
</dbReference>
<dbReference type="InterPro" id="IPR007359">
    <property type="entry name" value="SigmaE_reg_RseC_MucC"/>
</dbReference>